<evidence type="ECO:0000313" key="5">
    <source>
        <dbReference type="Proteomes" id="UP001194098"/>
    </source>
</evidence>
<sequence>IKKVFDPNSIMNPGKVCCPIE</sequence>
<keyword evidence="1" id="KW-0285">Flavoprotein</keyword>
<reference evidence="4" key="2">
    <citation type="journal article" date="2022" name="Nat. Biotechnol.">
        <title>Carbon-negative production of acetone and isopropanol by gas fermentation at industrial pilot scale.</title>
        <authorList>
            <person name="Liew F.E."/>
            <person name="Nogle R."/>
            <person name="Abdalla T."/>
            <person name="Rasor B.J."/>
            <person name="Canter C."/>
            <person name="Jensen R.O."/>
            <person name="Wang L."/>
            <person name="Strutz J."/>
            <person name="Chirania P."/>
            <person name="De Tissera S."/>
            <person name="Mueller A.P."/>
            <person name="Ruan Z."/>
            <person name="Gao A."/>
            <person name="Tran L."/>
            <person name="Engle N.L."/>
            <person name="Bromley J.C."/>
            <person name="Daniell J."/>
            <person name="Conrado R."/>
            <person name="Tschaplinski T.J."/>
            <person name="Giannone R.J."/>
            <person name="Hettich R.L."/>
            <person name="Karim A.S."/>
            <person name="Simpson S.D."/>
            <person name="Brown S.D."/>
            <person name="Leang C."/>
            <person name="Jewett M.C."/>
            <person name="Kopke M."/>
        </authorList>
    </citation>
    <scope>NUCLEOTIDE SEQUENCE</scope>
    <source>
        <strain evidence="4">DJ015</strain>
    </source>
</reference>
<dbReference type="GO" id="GO:0050660">
    <property type="term" value="F:flavin adenine dinucleotide binding"/>
    <property type="evidence" value="ECO:0007669"/>
    <property type="project" value="InterPro"/>
</dbReference>
<evidence type="ECO:0000259" key="3">
    <source>
        <dbReference type="Pfam" id="PF02913"/>
    </source>
</evidence>
<proteinExistence type="predicted"/>
<dbReference type="SUPFAM" id="SSF55103">
    <property type="entry name" value="FAD-linked oxidases, C-terminal domain"/>
    <property type="match status" value="1"/>
</dbReference>
<organism evidence="4 5">
    <name type="scientific">Clostridium beijerinckii</name>
    <name type="common">Clostridium MP</name>
    <dbReference type="NCBI Taxonomy" id="1520"/>
    <lineage>
        <taxon>Bacteria</taxon>
        <taxon>Bacillati</taxon>
        <taxon>Bacillota</taxon>
        <taxon>Clostridia</taxon>
        <taxon>Eubacteriales</taxon>
        <taxon>Clostridiaceae</taxon>
        <taxon>Clostridium</taxon>
    </lineage>
</organism>
<dbReference type="Proteomes" id="UP001194098">
    <property type="component" value="Unassembled WGS sequence"/>
</dbReference>
<evidence type="ECO:0000313" key="4">
    <source>
        <dbReference type="EMBL" id="MBC2478374.1"/>
    </source>
</evidence>
<protein>
    <recommendedName>
        <fullName evidence="3">FAD-binding oxidoreductase/transferase type 4 C-terminal domain-containing protein</fullName>
    </recommendedName>
</protein>
<name>A0AAW3WHF7_CLOBE</name>
<dbReference type="AlphaFoldDB" id="A0AAW3WHF7"/>
<feature type="domain" description="FAD-binding oxidoreductase/transferase type 4 C-terminal" evidence="3">
    <location>
        <begin position="1"/>
        <end position="16"/>
    </location>
</feature>
<keyword evidence="2" id="KW-0274">FAD</keyword>
<dbReference type="InterPro" id="IPR016171">
    <property type="entry name" value="Vanillyl_alc_oxidase_C-sub2"/>
</dbReference>
<reference evidence="4" key="1">
    <citation type="submission" date="2020-04" db="EMBL/GenBank/DDBJ databases">
        <authorList>
            <person name="Brown S."/>
        </authorList>
    </citation>
    <scope>NUCLEOTIDE SEQUENCE</scope>
    <source>
        <strain evidence="4">DJ015</strain>
    </source>
</reference>
<dbReference type="InterPro" id="IPR016164">
    <property type="entry name" value="FAD-linked_Oxase-like_C"/>
</dbReference>
<dbReference type="EMBL" id="JABAGV010000408">
    <property type="protein sequence ID" value="MBC2478374.1"/>
    <property type="molecule type" value="Genomic_DNA"/>
</dbReference>
<dbReference type="Gene3D" id="1.10.45.10">
    <property type="entry name" value="Vanillyl-alcohol Oxidase, Chain A, domain 4"/>
    <property type="match status" value="1"/>
</dbReference>
<evidence type="ECO:0000256" key="1">
    <source>
        <dbReference type="ARBA" id="ARBA00022630"/>
    </source>
</evidence>
<dbReference type="InterPro" id="IPR004113">
    <property type="entry name" value="FAD-bd_oxidored_4_C"/>
</dbReference>
<dbReference type="Pfam" id="PF02913">
    <property type="entry name" value="FAD-oxidase_C"/>
    <property type="match status" value="1"/>
</dbReference>
<gene>
    <name evidence="4" type="ORF">HGI39_27640</name>
</gene>
<evidence type="ECO:0000256" key="2">
    <source>
        <dbReference type="ARBA" id="ARBA00022827"/>
    </source>
</evidence>
<comment type="caution">
    <text evidence="4">The sequence shown here is derived from an EMBL/GenBank/DDBJ whole genome shotgun (WGS) entry which is preliminary data.</text>
</comment>
<feature type="non-terminal residue" evidence="4">
    <location>
        <position position="1"/>
    </location>
</feature>
<dbReference type="GO" id="GO:0003824">
    <property type="term" value="F:catalytic activity"/>
    <property type="evidence" value="ECO:0007669"/>
    <property type="project" value="InterPro"/>
</dbReference>
<accession>A0AAW3WHF7</accession>